<evidence type="ECO:0000313" key="3">
    <source>
        <dbReference type="Proteomes" id="UP000248423"/>
    </source>
</evidence>
<evidence type="ECO:0000256" key="1">
    <source>
        <dbReference type="SAM" id="MobiDB-lite"/>
    </source>
</evidence>
<dbReference type="EMBL" id="KZ826375">
    <property type="protein sequence ID" value="PYI03902.1"/>
    <property type="molecule type" value="Genomic_DNA"/>
</dbReference>
<protein>
    <submittedName>
        <fullName evidence="2">Uncharacterized protein</fullName>
    </submittedName>
</protein>
<dbReference type="AlphaFoldDB" id="A0A319E1I6"/>
<keyword evidence="3" id="KW-1185">Reference proteome</keyword>
<dbReference type="Proteomes" id="UP000248423">
    <property type="component" value="Unassembled WGS sequence"/>
</dbReference>
<proteinExistence type="predicted"/>
<accession>A0A319E1I6</accession>
<name>A0A319E1I6_ASPSB</name>
<feature type="region of interest" description="Disordered" evidence="1">
    <location>
        <begin position="1"/>
        <end position="20"/>
    </location>
</feature>
<evidence type="ECO:0000313" key="2">
    <source>
        <dbReference type="EMBL" id="PYI03902.1"/>
    </source>
</evidence>
<gene>
    <name evidence="2" type="ORF">BO78DRAFT_421173</name>
</gene>
<feature type="compositionally biased region" description="Polar residues" evidence="1">
    <location>
        <begin position="1"/>
        <end position="15"/>
    </location>
</feature>
<reference evidence="2 3" key="1">
    <citation type="submission" date="2018-02" db="EMBL/GenBank/DDBJ databases">
        <title>The genomes of Aspergillus section Nigri reveals drivers in fungal speciation.</title>
        <authorList>
            <consortium name="DOE Joint Genome Institute"/>
            <person name="Vesth T.C."/>
            <person name="Nybo J."/>
            <person name="Theobald S."/>
            <person name="Brandl J."/>
            <person name="Frisvad J.C."/>
            <person name="Nielsen K.F."/>
            <person name="Lyhne E.K."/>
            <person name="Kogle M.E."/>
            <person name="Kuo A."/>
            <person name="Riley R."/>
            <person name="Clum A."/>
            <person name="Nolan M."/>
            <person name="Lipzen A."/>
            <person name="Salamov A."/>
            <person name="Henrissat B."/>
            <person name="Wiebenga A."/>
            <person name="De vries R.P."/>
            <person name="Grigoriev I.V."/>
            <person name="Mortensen U.H."/>
            <person name="Andersen M.R."/>
            <person name="Baker S.E."/>
        </authorList>
    </citation>
    <scope>NUCLEOTIDE SEQUENCE [LARGE SCALE GENOMIC DNA]</scope>
    <source>
        <strain evidence="2 3">CBS 121057</strain>
    </source>
</reference>
<sequence>MPWGFETSTAPQDNNEGLDKMDMPHSVLQATFACERQWLRRGVALAFQPPQKYLKVGVTGPSFGDASGMSLEERGPAFSLLDNGEGSLPYRLGVGPAVYSPMCKRLKYTHVCINLQRMSSADLESHGPSGSPPESGLGYVVDFSLGGPTGCMRHAALKVVQDHGNNAIQPPELMCL</sequence>
<organism evidence="2 3">
    <name type="scientific">Aspergillus sclerotiicarbonarius (strain CBS 121057 / IBT 28362)</name>
    <dbReference type="NCBI Taxonomy" id="1448318"/>
    <lineage>
        <taxon>Eukaryota</taxon>
        <taxon>Fungi</taxon>
        <taxon>Dikarya</taxon>
        <taxon>Ascomycota</taxon>
        <taxon>Pezizomycotina</taxon>
        <taxon>Eurotiomycetes</taxon>
        <taxon>Eurotiomycetidae</taxon>
        <taxon>Eurotiales</taxon>
        <taxon>Aspergillaceae</taxon>
        <taxon>Aspergillus</taxon>
        <taxon>Aspergillus subgen. Circumdati</taxon>
    </lineage>
</organism>
<dbReference type="VEuPathDB" id="FungiDB:BO78DRAFT_421173"/>